<evidence type="ECO:0000313" key="2">
    <source>
        <dbReference type="WBParaSite" id="TMUE_2000009876.1"/>
    </source>
</evidence>
<organism evidence="1 2">
    <name type="scientific">Trichuris muris</name>
    <name type="common">Mouse whipworm</name>
    <dbReference type="NCBI Taxonomy" id="70415"/>
    <lineage>
        <taxon>Eukaryota</taxon>
        <taxon>Metazoa</taxon>
        <taxon>Ecdysozoa</taxon>
        <taxon>Nematoda</taxon>
        <taxon>Enoplea</taxon>
        <taxon>Dorylaimia</taxon>
        <taxon>Trichinellida</taxon>
        <taxon>Trichuridae</taxon>
        <taxon>Trichuris</taxon>
    </lineage>
</organism>
<keyword evidence="1" id="KW-1185">Reference proteome</keyword>
<dbReference type="WBParaSite" id="TMUE_2000009876.1">
    <property type="protein sequence ID" value="TMUE_2000009876.1"/>
    <property type="gene ID" value="WBGene00288729"/>
</dbReference>
<accession>A0A5S6QR97</accession>
<dbReference type="Proteomes" id="UP000046395">
    <property type="component" value="Unassembled WGS sequence"/>
</dbReference>
<sequence length="83" mass="8519">MLPALKTVTSLVPECCVYPCAGIAKFVSLSLTVQDALRAPVAPAACSMLSMLGSILSSALCVPTKASANTTAIRHELAGSNFH</sequence>
<dbReference type="AlphaFoldDB" id="A0A5S6QR97"/>
<reference evidence="2" key="1">
    <citation type="submission" date="2019-12" db="UniProtKB">
        <authorList>
            <consortium name="WormBaseParasite"/>
        </authorList>
    </citation>
    <scope>IDENTIFICATION</scope>
</reference>
<protein>
    <submittedName>
        <fullName evidence="2">Uncharacterized protein</fullName>
    </submittedName>
</protein>
<proteinExistence type="predicted"/>
<name>A0A5S6QR97_TRIMR</name>
<evidence type="ECO:0000313" key="1">
    <source>
        <dbReference type="Proteomes" id="UP000046395"/>
    </source>
</evidence>